<evidence type="ECO:0000256" key="1">
    <source>
        <dbReference type="SAM" id="MobiDB-lite"/>
    </source>
</evidence>
<name>Q7XUI9_ORYSJ</name>
<feature type="region of interest" description="Disordered" evidence="1">
    <location>
        <begin position="97"/>
        <end position="118"/>
    </location>
</feature>
<gene>
    <name evidence="2" type="primary">OSJNBb0103I08.14</name>
</gene>
<protein>
    <submittedName>
        <fullName evidence="2">OSJNBb0103I08.14 protein</fullName>
    </submittedName>
</protein>
<organism evidence="2 3">
    <name type="scientific">Oryza sativa subsp. japonica</name>
    <name type="common">Rice</name>
    <dbReference type="NCBI Taxonomy" id="39947"/>
    <lineage>
        <taxon>Eukaryota</taxon>
        <taxon>Viridiplantae</taxon>
        <taxon>Streptophyta</taxon>
        <taxon>Embryophyta</taxon>
        <taxon>Tracheophyta</taxon>
        <taxon>Spermatophyta</taxon>
        <taxon>Magnoliopsida</taxon>
        <taxon>Liliopsida</taxon>
        <taxon>Poales</taxon>
        <taxon>Poaceae</taxon>
        <taxon>BOP clade</taxon>
        <taxon>Oryzoideae</taxon>
        <taxon>Oryzeae</taxon>
        <taxon>Oryzinae</taxon>
        <taxon>Oryza</taxon>
        <taxon>Oryza sativa</taxon>
    </lineage>
</organism>
<reference evidence="3" key="1">
    <citation type="journal article" date="2005" name="Nature">
        <title>The map-based sequence of the rice genome.</title>
        <authorList>
            <consortium name="International rice genome sequencing project (IRGSP)"/>
            <person name="Matsumoto T."/>
            <person name="Wu J."/>
            <person name="Kanamori H."/>
            <person name="Katayose Y."/>
            <person name="Fujisawa M."/>
            <person name="Namiki N."/>
            <person name="Mizuno H."/>
            <person name="Yamamoto K."/>
            <person name="Antonio B.A."/>
            <person name="Baba T."/>
            <person name="Sakata K."/>
            <person name="Nagamura Y."/>
            <person name="Aoki H."/>
            <person name="Arikawa K."/>
            <person name="Arita K."/>
            <person name="Bito T."/>
            <person name="Chiden Y."/>
            <person name="Fujitsuka N."/>
            <person name="Fukunaka R."/>
            <person name="Hamada M."/>
            <person name="Harada C."/>
            <person name="Hayashi A."/>
            <person name="Hijishita S."/>
            <person name="Honda M."/>
            <person name="Hosokawa S."/>
            <person name="Ichikawa Y."/>
            <person name="Idonuma A."/>
            <person name="Iijima M."/>
            <person name="Ikeda M."/>
            <person name="Ikeno M."/>
            <person name="Ito K."/>
            <person name="Ito S."/>
            <person name="Ito T."/>
            <person name="Ito Y."/>
            <person name="Ito Y."/>
            <person name="Iwabuchi A."/>
            <person name="Kamiya K."/>
            <person name="Karasawa W."/>
            <person name="Kurita K."/>
            <person name="Katagiri S."/>
            <person name="Kikuta A."/>
            <person name="Kobayashi H."/>
            <person name="Kobayashi N."/>
            <person name="Machita K."/>
            <person name="Maehara T."/>
            <person name="Masukawa M."/>
            <person name="Mizubayashi T."/>
            <person name="Mukai Y."/>
            <person name="Nagasaki H."/>
            <person name="Nagata Y."/>
            <person name="Naito S."/>
            <person name="Nakashima M."/>
            <person name="Nakama Y."/>
            <person name="Nakamichi Y."/>
            <person name="Nakamura M."/>
            <person name="Meguro A."/>
            <person name="Negishi M."/>
            <person name="Ohta I."/>
            <person name="Ohta T."/>
            <person name="Okamoto M."/>
            <person name="Ono N."/>
            <person name="Saji S."/>
            <person name="Sakaguchi M."/>
            <person name="Sakai K."/>
            <person name="Shibata M."/>
            <person name="Shimokawa T."/>
            <person name="Song J."/>
            <person name="Takazaki Y."/>
            <person name="Terasawa K."/>
            <person name="Tsugane M."/>
            <person name="Tsuji K."/>
            <person name="Ueda S."/>
            <person name="Waki K."/>
            <person name="Yamagata H."/>
            <person name="Yamamoto M."/>
            <person name="Yamamoto S."/>
            <person name="Yamane H."/>
            <person name="Yoshiki S."/>
            <person name="Yoshihara R."/>
            <person name="Yukawa K."/>
            <person name="Zhong H."/>
            <person name="Yano M."/>
            <person name="Yuan Q."/>
            <person name="Ouyang S."/>
            <person name="Liu J."/>
            <person name="Jones K.M."/>
            <person name="Gansberger K."/>
            <person name="Moffat K."/>
            <person name="Hill J."/>
            <person name="Bera J."/>
            <person name="Fadrosh D."/>
            <person name="Jin S."/>
            <person name="Johri S."/>
            <person name="Kim M."/>
            <person name="Overton L."/>
            <person name="Reardon M."/>
            <person name="Tsitrin T."/>
            <person name="Vuong H."/>
            <person name="Weaver B."/>
            <person name="Ciecko A."/>
            <person name="Tallon L."/>
            <person name="Jackson J."/>
            <person name="Pai G."/>
            <person name="Aken S.V."/>
            <person name="Utterback T."/>
            <person name="Reidmuller S."/>
            <person name="Feldblyum T."/>
            <person name="Hsiao J."/>
            <person name="Zismann V."/>
            <person name="Iobst S."/>
            <person name="de Vazeille A.R."/>
            <person name="Buell C.R."/>
            <person name="Ying K."/>
            <person name="Li Y."/>
            <person name="Lu T."/>
            <person name="Huang Y."/>
            <person name="Zhao Q."/>
            <person name="Feng Q."/>
            <person name="Zhang L."/>
            <person name="Zhu J."/>
            <person name="Weng Q."/>
            <person name="Mu J."/>
            <person name="Lu Y."/>
            <person name="Fan D."/>
            <person name="Liu Y."/>
            <person name="Guan J."/>
            <person name="Zhang Y."/>
            <person name="Yu S."/>
            <person name="Liu X."/>
            <person name="Zhang Y."/>
            <person name="Hong G."/>
            <person name="Han B."/>
            <person name="Choisne N."/>
            <person name="Demange N."/>
            <person name="Orjeda G."/>
            <person name="Samain S."/>
            <person name="Cattolico L."/>
            <person name="Pelletier E."/>
            <person name="Couloux A."/>
            <person name="Segurens B."/>
            <person name="Wincker P."/>
            <person name="D'Hont A."/>
            <person name="Scarpelli C."/>
            <person name="Weissenbach J."/>
            <person name="Salanoubat M."/>
            <person name="Quetier F."/>
            <person name="Yu Y."/>
            <person name="Kim H.R."/>
            <person name="Rambo T."/>
            <person name="Currie J."/>
            <person name="Collura K."/>
            <person name="Luo M."/>
            <person name="Yang T."/>
            <person name="Ammiraju J.S.S."/>
            <person name="Engler F."/>
            <person name="Soderlund C."/>
            <person name="Wing R.A."/>
            <person name="Palmer L.E."/>
            <person name="de la Bastide M."/>
            <person name="Spiegel L."/>
            <person name="Nascimento L."/>
            <person name="Zutavern T."/>
            <person name="O'Shaughnessy A."/>
            <person name="Dike S."/>
            <person name="Dedhia N."/>
            <person name="Preston R."/>
            <person name="Balija V."/>
            <person name="McCombie W.R."/>
            <person name="Chow T."/>
            <person name="Chen H."/>
            <person name="Chung M."/>
            <person name="Chen C."/>
            <person name="Shaw J."/>
            <person name="Wu H."/>
            <person name="Hsiao K."/>
            <person name="Chao Y."/>
            <person name="Chu M."/>
            <person name="Cheng C."/>
            <person name="Hour A."/>
            <person name="Lee P."/>
            <person name="Lin S."/>
            <person name="Lin Y."/>
            <person name="Liou J."/>
            <person name="Liu S."/>
            <person name="Hsing Y."/>
            <person name="Raghuvanshi S."/>
            <person name="Mohanty A."/>
            <person name="Bharti A.K."/>
            <person name="Gaur A."/>
            <person name="Gupta V."/>
            <person name="Kumar D."/>
            <person name="Ravi V."/>
            <person name="Vij S."/>
            <person name="Kapur A."/>
            <person name="Khurana P."/>
            <person name="Khurana P."/>
            <person name="Khurana J.P."/>
            <person name="Tyagi A.K."/>
            <person name="Gaikwad K."/>
            <person name="Singh A."/>
            <person name="Dalal V."/>
            <person name="Srivastava S."/>
            <person name="Dixit A."/>
            <person name="Pal A.K."/>
            <person name="Ghazi I.A."/>
            <person name="Yadav M."/>
            <person name="Pandit A."/>
            <person name="Bhargava A."/>
            <person name="Sureshbabu K."/>
            <person name="Batra K."/>
            <person name="Sharma T.R."/>
            <person name="Mohapatra T."/>
            <person name="Singh N.K."/>
            <person name="Messing J."/>
            <person name="Nelson A.B."/>
            <person name="Fuks G."/>
            <person name="Kavchok S."/>
            <person name="Keizer G."/>
            <person name="Linton E."/>
            <person name="Llaca V."/>
            <person name="Song R."/>
            <person name="Tanyolac B."/>
            <person name="Young S."/>
            <person name="Ho-Il K."/>
            <person name="Hahn J.H."/>
            <person name="Sangsakoo G."/>
            <person name="Vanavichit A."/>
            <person name="de Mattos Luiz.A.T."/>
            <person name="Zimmer P.D."/>
            <person name="Malone G."/>
            <person name="Dellagostin O."/>
            <person name="de Oliveira A.C."/>
            <person name="Bevan M."/>
            <person name="Bancroft I."/>
            <person name="Minx P."/>
            <person name="Cordum H."/>
            <person name="Wilson R."/>
            <person name="Cheng Z."/>
            <person name="Jin W."/>
            <person name="Jiang J."/>
            <person name="Leong S.A."/>
            <person name="Iwama H."/>
            <person name="Gojobori T."/>
            <person name="Itoh T."/>
            <person name="Niimura Y."/>
            <person name="Fujii Y."/>
            <person name="Habara T."/>
            <person name="Sakai H."/>
            <person name="Sato Y."/>
            <person name="Wilson G."/>
            <person name="Kumar K."/>
            <person name="McCouch S."/>
            <person name="Juretic N."/>
            <person name="Hoen D."/>
            <person name="Wright S."/>
            <person name="Bruskiewich R."/>
            <person name="Bureau T."/>
            <person name="Miyao A."/>
            <person name="Hirochika H."/>
            <person name="Nishikawa T."/>
            <person name="Kadowaki K."/>
            <person name="Sugiura M."/>
            <person name="Burr B."/>
            <person name="Sasaki T."/>
        </authorList>
    </citation>
    <scope>NUCLEOTIDE SEQUENCE [LARGE SCALE GENOMIC DNA]</scope>
    <source>
        <strain evidence="3">cv. Nipponbare</strain>
    </source>
</reference>
<sequence length="189" mass="21196">MECQNLTLAAGEWVYIPPTTKTSRWNRNPQLCALPKASRYRAIIEPTQPGRSDRSVVAGQTVNGSVRPPSARSDRLRLWRLCIATKNQTSATDQWAGQTGFTTPVRPANRPGQTGLRPTVRPQVTFQLNRPLIKRRYLLTRVSEFGVLGLYGKLIQRAIQPMNNPSKKHNFSLGERAHTPKDTPPDITT</sequence>
<evidence type="ECO:0000313" key="3">
    <source>
        <dbReference type="Proteomes" id="UP000000763"/>
    </source>
</evidence>
<dbReference type="AlphaFoldDB" id="Q7XUI9"/>
<proteinExistence type="predicted"/>
<accession>Q7XUI9</accession>
<evidence type="ECO:0000313" key="2">
    <source>
        <dbReference type="EMBL" id="CAD41275.2"/>
    </source>
</evidence>
<feature type="region of interest" description="Disordered" evidence="1">
    <location>
        <begin position="163"/>
        <end position="189"/>
    </location>
</feature>
<dbReference type="EMBL" id="AL606695">
    <property type="protein sequence ID" value="CAD41275.2"/>
    <property type="molecule type" value="Genomic_DNA"/>
</dbReference>
<feature type="compositionally biased region" description="Basic and acidic residues" evidence="1">
    <location>
        <begin position="175"/>
        <end position="189"/>
    </location>
</feature>
<reference evidence="3" key="2">
    <citation type="journal article" date="2008" name="Nucleic Acids Res.">
        <title>The rice annotation project database (RAP-DB): 2008 update.</title>
        <authorList>
            <consortium name="The rice annotation project (RAP)"/>
        </authorList>
    </citation>
    <scope>GENOME REANNOTATION</scope>
    <source>
        <strain evidence="3">cv. Nipponbare</strain>
    </source>
</reference>
<dbReference type="Proteomes" id="UP000000763">
    <property type="component" value="Chromosome 4"/>
</dbReference>